<dbReference type="Gene3D" id="2.20.25.240">
    <property type="match status" value="1"/>
</dbReference>
<dbReference type="WBParaSite" id="jg10050">
    <property type="protein sequence ID" value="jg10050"/>
    <property type="gene ID" value="jg10050"/>
</dbReference>
<accession>A0A915CKA9</accession>
<dbReference type="Proteomes" id="UP000887574">
    <property type="component" value="Unplaced"/>
</dbReference>
<evidence type="ECO:0000313" key="1">
    <source>
        <dbReference type="Proteomes" id="UP000887574"/>
    </source>
</evidence>
<organism evidence="1 2">
    <name type="scientific">Ditylenchus dipsaci</name>
    <dbReference type="NCBI Taxonomy" id="166011"/>
    <lineage>
        <taxon>Eukaryota</taxon>
        <taxon>Metazoa</taxon>
        <taxon>Ecdysozoa</taxon>
        <taxon>Nematoda</taxon>
        <taxon>Chromadorea</taxon>
        <taxon>Rhabditida</taxon>
        <taxon>Tylenchina</taxon>
        <taxon>Tylenchomorpha</taxon>
        <taxon>Sphaerularioidea</taxon>
        <taxon>Anguinidae</taxon>
        <taxon>Anguininae</taxon>
        <taxon>Ditylenchus</taxon>
    </lineage>
</organism>
<proteinExistence type="predicted"/>
<sequence length="131" mass="14882">MEGACNTQKGNSLGFCNGYAMSFRRMRQCDGRWIWRCPNKTCGGTATSTNKDDLMEDKKHHGHLPNSAVVEVRKRLSNAVSESGFHKIIWGTLLMMPARETLTARLNRHRNKDIGSVNRGERSDDWPESMK</sequence>
<protein>
    <submittedName>
        <fullName evidence="2">FLYWCH-type domain-containing protein</fullName>
    </submittedName>
</protein>
<name>A0A915CKA9_9BILA</name>
<dbReference type="AlphaFoldDB" id="A0A915CKA9"/>
<keyword evidence="1" id="KW-1185">Reference proteome</keyword>
<evidence type="ECO:0000313" key="2">
    <source>
        <dbReference type="WBParaSite" id="jg10050"/>
    </source>
</evidence>
<reference evidence="2" key="1">
    <citation type="submission" date="2022-11" db="UniProtKB">
        <authorList>
            <consortium name="WormBaseParasite"/>
        </authorList>
    </citation>
    <scope>IDENTIFICATION</scope>
</reference>